<keyword evidence="2" id="KW-1185">Reference proteome</keyword>
<gene>
    <name evidence="1" type="ORF">I4F81_001995</name>
</gene>
<comment type="caution">
    <text evidence="1">The sequence shown here is derived from an EMBL/GenBank/DDBJ whole genome shotgun (WGS) entry which is preliminary data.</text>
</comment>
<evidence type="ECO:0000313" key="1">
    <source>
        <dbReference type="EMBL" id="KAK1859399.1"/>
    </source>
</evidence>
<name>A0ACC3BN28_PYRYE</name>
<organism evidence="1 2">
    <name type="scientific">Pyropia yezoensis</name>
    <name type="common">Susabi-nori</name>
    <name type="synonym">Porphyra yezoensis</name>
    <dbReference type="NCBI Taxonomy" id="2788"/>
    <lineage>
        <taxon>Eukaryota</taxon>
        <taxon>Rhodophyta</taxon>
        <taxon>Bangiophyceae</taxon>
        <taxon>Bangiales</taxon>
        <taxon>Bangiaceae</taxon>
        <taxon>Pyropia</taxon>
    </lineage>
</organism>
<proteinExistence type="predicted"/>
<sequence>MSAAQSLGRIAAAATRLSGACAGVASFAPPPLCGVRFGGSGSFGGGGGGALSSRRTLSRGSGGGGVCGVGGVGTSSSPRWDVRRTSSRWVATATPLPPSPSPPPPPLGTMAAAAPADATKSISDFRESYSETPLDEATVDADPIAQFRAWFDDAVRAGVTEPNAMCLSTVSAAGTPAGRYVLLKGVDERGFVWYTNYTSRKAADLDAVPAAALTFWWPELERSVRIEGGAARVPAAESDTYFASRPPGSRLGAWASDQSSPAADRGVMEARMAALEAEYYGPAGAAGGGEPIKDIPRPPHWGGYRLTPTLVEFWKGRKSRVHDRLCYKREAGGEGWTMTRLQP</sequence>
<accession>A0ACC3BN28</accession>
<evidence type="ECO:0000313" key="2">
    <source>
        <dbReference type="Proteomes" id="UP000798662"/>
    </source>
</evidence>
<dbReference type="EMBL" id="CM020618">
    <property type="protein sequence ID" value="KAK1859399.1"/>
    <property type="molecule type" value="Genomic_DNA"/>
</dbReference>
<reference evidence="1" key="1">
    <citation type="submission" date="2019-11" db="EMBL/GenBank/DDBJ databases">
        <title>Nori genome reveals adaptations in red seaweeds to the harsh intertidal environment.</title>
        <authorList>
            <person name="Wang D."/>
            <person name="Mao Y."/>
        </authorList>
    </citation>
    <scope>NUCLEOTIDE SEQUENCE</scope>
    <source>
        <tissue evidence="1">Gametophyte</tissue>
    </source>
</reference>
<protein>
    <submittedName>
        <fullName evidence="1">Uncharacterized protein</fullName>
    </submittedName>
</protein>
<dbReference type="Proteomes" id="UP000798662">
    <property type="component" value="Chromosome 1"/>
</dbReference>